<dbReference type="EMBL" id="VBPA01000417">
    <property type="protein sequence ID" value="TMQ68104.1"/>
    <property type="molecule type" value="Genomic_DNA"/>
</dbReference>
<dbReference type="GO" id="GO:0016757">
    <property type="term" value="F:glycosyltransferase activity"/>
    <property type="evidence" value="ECO:0007669"/>
    <property type="project" value="TreeGrafter"/>
</dbReference>
<dbReference type="Pfam" id="PF13692">
    <property type="entry name" value="Glyco_trans_1_4"/>
    <property type="match status" value="1"/>
</dbReference>
<evidence type="ECO:0000313" key="3">
    <source>
        <dbReference type="Proteomes" id="UP000319836"/>
    </source>
</evidence>
<dbReference type="InterPro" id="IPR028098">
    <property type="entry name" value="Glyco_trans_4-like_N"/>
</dbReference>
<dbReference type="PANTHER" id="PTHR45947:SF3">
    <property type="entry name" value="SULFOQUINOVOSYL TRANSFERASE SQD2"/>
    <property type="match status" value="1"/>
</dbReference>
<feature type="domain" description="Glycosyltransferase subfamily 4-like N-terminal" evidence="1">
    <location>
        <begin position="95"/>
        <end position="224"/>
    </location>
</feature>
<dbReference type="PANTHER" id="PTHR45947">
    <property type="entry name" value="SULFOQUINOVOSYL TRANSFERASE SQD2"/>
    <property type="match status" value="1"/>
</dbReference>
<keyword evidence="2" id="KW-0808">Transferase</keyword>
<proteinExistence type="predicted"/>
<name>A0A538TWU4_UNCEI</name>
<evidence type="ECO:0000313" key="2">
    <source>
        <dbReference type="EMBL" id="TMQ68104.1"/>
    </source>
</evidence>
<evidence type="ECO:0000259" key="1">
    <source>
        <dbReference type="Pfam" id="PF13477"/>
    </source>
</evidence>
<comment type="caution">
    <text evidence="2">The sequence shown here is derived from an EMBL/GenBank/DDBJ whole genome shotgun (WGS) entry which is preliminary data.</text>
</comment>
<protein>
    <submittedName>
        <fullName evidence="2">Glycosyltransferase family 4 protein</fullName>
    </submittedName>
</protein>
<dbReference type="AlphaFoldDB" id="A0A538TWU4"/>
<organism evidence="2 3">
    <name type="scientific">Eiseniibacteriota bacterium</name>
    <dbReference type="NCBI Taxonomy" id="2212470"/>
    <lineage>
        <taxon>Bacteria</taxon>
        <taxon>Candidatus Eiseniibacteriota</taxon>
    </lineage>
</organism>
<sequence>MVERLASRGAPEAGVRLAAVERRGVGRARRRVAHERRWRRRTRRHRGVQEIARSRAAARADPLAGIRSRLLVGAGGGERPAADARRTLARSAGVRIATLGNAAVVHTQRWVEHFRARGHEVALWSLEPGPAALGARALPVAPLPGFLRYPWAAPALGREIRGFAPDLVDAHYVPNYGLLGALVGRHPLAVTAWGSDLLVLGRRGGLQRARARWVLRRADLVLTDAENLAAAARELGAHEGRVACVPWGVDLTRYRAADRRDAGLILSTRRMEPLYDLPTLIEGVAPVLARRPEARLALAGDGPQRAEIERLAARRLPAGRFQFLGQLDAAGIAAWLARADLYVSTSLSDSTSLSLLEAMASGAVPVVSDLAGNREWVEDGVGARLFPPGDAAALTLALERALEDETWRARARRHDREVAETRADHARNMGAIEARFQDLARRR</sequence>
<reference evidence="2 3" key="1">
    <citation type="journal article" date="2019" name="Nat. Microbiol.">
        <title>Mediterranean grassland soil C-N compound turnover is dependent on rainfall and depth, and is mediated by genomically divergent microorganisms.</title>
        <authorList>
            <person name="Diamond S."/>
            <person name="Andeer P.F."/>
            <person name="Li Z."/>
            <person name="Crits-Christoph A."/>
            <person name="Burstein D."/>
            <person name="Anantharaman K."/>
            <person name="Lane K.R."/>
            <person name="Thomas B.C."/>
            <person name="Pan C."/>
            <person name="Northen T.R."/>
            <person name="Banfield J.F."/>
        </authorList>
    </citation>
    <scope>NUCLEOTIDE SEQUENCE [LARGE SCALE GENOMIC DNA]</scope>
    <source>
        <strain evidence="2">WS_10</strain>
    </source>
</reference>
<gene>
    <name evidence="2" type="ORF">E6K80_14620</name>
</gene>
<dbReference type="Pfam" id="PF13477">
    <property type="entry name" value="Glyco_trans_4_2"/>
    <property type="match status" value="1"/>
</dbReference>
<accession>A0A538TWU4</accession>
<dbReference type="Gene3D" id="3.40.50.2000">
    <property type="entry name" value="Glycogen Phosphorylase B"/>
    <property type="match status" value="2"/>
</dbReference>
<dbReference type="Proteomes" id="UP000319836">
    <property type="component" value="Unassembled WGS sequence"/>
</dbReference>
<dbReference type="InterPro" id="IPR050194">
    <property type="entry name" value="Glycosyltransferase_grp1"/>
</dbReference>
<dbReference type="SUPFAM" id="SSF53756">
    <property type="entry name" value="UDP-Glycosyltransferase/glycogen phosphorylase"/>
    <property type="match status" value="1"/>
</dbReference>